<dbReference type="GO" id="GO:0016787">
    <property type="term" value="F:hydrolase activity"/>
    <property type="evidence" value="ECO:0007669"/>
    <property type="project" value="UniProtKB-KW"/>
</dbReference>
<dbReference type="InterPro" id="IPR050309">
    <property type="entry name" value="Type-B_Carboxylest/Lipase"/>
</dbReference>
<evidence type="ECO:0000256" key="3">
    <source>
        <dbReference type="RuleBase" id="RU361235"/>
    </source>
</evidence>
<dbReference type="PANTHER" id="PTHR11559">
    <property type="entry name" value="CARBOXYLESTERASE"/>
    <property type="match status" value="1"/>
</dbReference>
<comment type="similarity">
    <text evidence="1 3">Belongs to the type-B carboxylesterase/lipase family.</text>
</comment>
<dbReference type="AlphaFoldDB" id="A0AAD4L2W0"/>
<feature type="domain" description="Carboxylesterase type B" evidence="4">
    <location>
        <begin position="109"/>
        <end position="416"/>
    </location>
</feature>
<dbReference type="InterPro" id="IPR002018">
    <property type="entry name" value="CarbesteraseB"/>
</dbReference>
<dbReference type="InterPro" id="IPR019826">
    <property type="entry name" value="Carboxylesterase_B_AS"/>
</dbReference>
<evidence type="ECO:0000256" key="2">
    <source>
        <dbReference type="ARBA" id="ARBA00022801"/>
    </source>
</evidence>
<gene>
    <name evidence="5" type="ORF">EDB92DRAFT_1937754</name>
</gene>
<proteinExistence type="inferred from homology"/>
<feature type="domain" description="Carboxylesterase type B" evidence="4">
    <location>
        <begin position="21"/>
        <end position="62"/>
    </location>
</feature>
<dbReference type="Pfam" id="PF00135">
    <property type="entry name" value="COesterase"/>
    <property type="match status" value="2"/>
</dbReference>
<keyword evidence="6" id="KW-1185">Reference proteome</keyword>
<dbReference type="PROSITE" id="PS00122">
    <property type="entry name" value="CARBOXYLESTERASE_B_1"/>
    <property type="match status" value="1"/>
</dbReference>
<evidence type="ECO:0000313" key="5">
    <source>
        <dbReference type="EMBL" id="KAH8977833.1"/>
    </source>
</evidence>
<accession>A0AAD4L2W0</accession>
<keyword evidence="2 3" id="KW-0378">Hydrolase</keyword>
<sequence>MICTATATFLGYLDCHNATCPIVTLDMGTFVGTTADGLNKFLGIPFARPPVGDLRFRLPKSHATTLAIPNGLPQETLEFLSSLFASGNSNLDGEDSLRFVASPEVKDAGVGNHGLWDQRLALRWIQKCIHVFGGDPSKVTIRGESAGSASVSLQMLADGGNTGGLFRAAFMQSGSPTAISNITHGQRYYDDLVDSAGCSGSSDTLACLPAAPYQKLKAAMDTTPSLFAYQSLVLAWQPRVDGKFLADVPQKVVQQGKVARIPFVTGDCDDEGTLSFLRQTTEAELRIYISEFILPGVMDAELDQLLTLYPQDVTQGSPYDMVASILGDFTFQVPRRFLLNNISGQQNTWSFLSKRMKSLPVLGSVLSSDLTIIYGGGDLTDYLIQFAADLDPTHGGLYPQWPRYTTSSPQQMTLVDSQVTNRTITLDTYRVEGMKFLTKLSLAHPL</sequence>
<dbReference type="Gene3D" id="3.40.50.1820">
    <property type="entry name" value="alpha/beta hydrolase"/>
    <property type="match status" value="2"/>
</dbReference>
<organism evidence="5 6">
    <name type="scientific">Lactarius akahatsu</name>
    <dbReference type="NCBI Taxonomy" id="416441"/>
    <lineage>
        <taxon>Eukaryota</taxon>
        <taxon>Fungi</taxon>
        <taxon>Dikarya</taxon>
        <taxon>Basidiomycota</taxon>
        <taxon>Agaricomycotina</taxon>
        <taxon>Agaricomycetes</taxon>
        <taxon>Russulales</taxon>
        <taxon>Russulaceae</taxon>
        <taxon>Lactarius</taxon>
    </lineage>
</organism>
<evidence type="ECO:0000256" key="1">
    <source>
        <dbReference type="ARBA" id="ARBA00005964"/>
    </source>
</evidence>
<evidence type="ECO:0000259" key="4">
    <source>
        <dbReference type="Pfam" id="PF00135"/>
    </source>
</evidence>
<comment type="caution">
    <text evidence="5">The sequence shown here is derived from an EMBL/GenBank/DDBJ whole genome shotgun (WGS) entry which is preliminary data.</text>
</comment>
<protein>
    <recommendedName>
        <fullName evidence="3">Carboxylic ester hydrolase</fullName>
        <ecNumber evidence="3">3.1.1.-</ecNumber>
    </recommendedName>
</protein>
<evidence type="ECO:0000313" key="6">
    <source>
        <dbReference type="Proteomes" id="UP001201163"/>
    </source>
</evidence>
<name>A0AAD4L2W0_9AGAM</name>
<dbReference type="EC" id="3.1.1.-" evidence="3"/>
<dbReference type="Proteomes" id="UP001201163">
    <property type="component" value="Unassembled WGS sequence"/>
</dbReference>
<dbReference type="InterPro" id="IPR029058">
    <property type="entry name" value="AB_hydrolase_fold"/>
</dbReference>
<dbReference type="SUPFAM" id="SSF53474">
    <property type="entry name" value="alpha/beta-Hydrolases"/>
    <property type="match status" value="1"/>
</dbReference>
<reference evidence="5" key="1">
    <citation type="submission" date="2022-01" db="EMBL/GenBank/DDBJ databases">
        <title>Comparative genomics reveals a dynamic genome evolution in the ectomycorrhizal milk-cap (Lactarius) mushrooms.</title>
        <authorList>
            <consortium name="DOE Joint Genome Institute"/>
            <person name="Lebreton A."/>
            <person name="Tang N."/>
            <person name="Kuo A."/>
            <person name="LaButti K."/>
            <person name="Drula E."/>
            <person name="Barry K."/>
            <person name="Clum A."/>
            <person name="Lipzen A."/>
            <person name="Mousain D."/>
            <person name="Ng V."/>
            <person name="Wang R."/>
            <person name="Wang X."/>
            <person name="Dai Y."/>
            <person name="Henrissat B."/>
            <person name="Grigoriev I.V."/>
            <person name="Guerin-Laguette A."/>
            <person name="Yu F."/>
            <person name="Martin F.M."/>
        </authorList>
    </citation>
    <scope>NUCLEOTIDE SEQUENCE</scope>
    <source>
        <strain evidence="5">QP</strain>
    </source>
</reference>
<dbReference type="EMBL" id="JAKELL010000271">
    <property type="protein sequence ID" value="KAH8977833.1"/>
    <property type="molecule type" value="Genomic_DNA"/>
</dbReference>